<dbReference type="InterPro" id="IPR036097">
    <property type="entry name" value="HisK_dim/P_sf"/>
</dbReference>
<evidence type="ECO:0000256" key="7">
    <source>
        <dbReference type="SAM" id="Phobius"/>
    </source>
</evidence>
<reference evidence="9 10" key="1">
    <citation type="submission" date="2020-08" db="EMBL/GenBank/DDBJ databases">
        <title>Croceimicrobium hydrocarbonivorans gen. nov., sp. nov., a novel marine bacterium isolated from a bacterial consortium that degrades polyethylene terephthalate.</title>
        <authorList>
            <person name="Liu R."/>
        </authorList>
    </citation>
    <scope>NUCLEOTIDE SEQUENCE [LARGE SCALE GENOMIC DNA]</scope>
    <source>
        <strain evidence="9 10">A20-9</strain>
    </source>
</reference>
<proteinExistence type="predicted"/>
<dbReference type="SUPFAM" id="SSF48452">
    <property type="entry name" value="TPR-like"/>
    <property type="match status" value="2"/>
</dbReference>
<dbReference type="CDD" id="cd00082">
    <property type="entry name" value="HisKA"/>
    <property type="match status" value="1"/>
</dbReference>
<dbReference type="InterPro" id="IPR004358">
    <property type="entry name" value="Sig_transdc_His_kin-like_C"/>
</dbReference>
<dbReference type="PANTHER" id="PTHR43711:SF28">
    <property type="entry name" value="SENSOR HISTIDINE KINASE YXDK"/>
    <property type="match status" value="1"/>
</dbReference>
<keyword evidence="10" id="KW-1185">Reference proteome</keyword>
<dbReference type="PROSITE" id="PS50109">
    <property type="entry name" value="HIS_KIN"/>
    <property type="match status" value="1"/>
</dbReference>
<dbReference type="InterPro" id="IPR036890">
    <property type="entry name" value="HATPase_C_sf"/>
</dbReference>
<dbReference type="InterPro" id="IPR050736">
    <property type="entry name" value="Sensor_HK_Regulatory"/>
</dbReference>
<keyword evidence="6" id="KW-0902">Two-component regulatory system</keyword>
<accession>A0A7H0VF42</accession>
<evidence type="ECO:0000256" key="3">
    <source>
        <dbReference type="ARBA" id="ARBA00022553"/>
    </source>
</evidence>
<name>A0A7H0VF42_9FLAO</name>
<keyword evidence="3" id="KW-0597">Phosphoprotein</keyword>
<comment type="catalytic activity">
    <reaction evidence="1">
        <text>ATP + protein L-histidine = ADP + protein N-phospho-L-histidine.</text>
        <dbReference type="EC" id="2.7.13.3"/>
    </reaction>
</comment>
<dbReference type="InterPro" id="IPR011990">
    <property type="entry name" value="TPR-like_helical_dom_sf"/>
</dbReference>
<dbReference type="InterPro" id="IPR003661">
    <property type="entry name" value="HisK_dim/P_dom"/>
</dbReference>
<dbReference type="SMART" id="SM00388">
    <property type="entry name" value="HisKA"/>
    <property type="match status" value="1"/>
</dbReference>
<dbReference type="Gene3D" id="1.25.40.10">
    <property type="entry name" value="Tetratricopeptide repeat domain"/>
    <property type="match status" value="1"/>
</dbReference>
<keyword evidence="4" id="KW-0808">Transferase</keyword>
<dbReference type="RefSeq" id="WP_210758867.1">
    <property type="nucleotide sequence ID" value="NZ_CP060139.1"/>
</dbReference>
<dbReference type="PRINTS" id="PR00344">
    <property type="entry name" value="BCTRLSENSOR"/>
</dbReference>
<dbReference type="Gene3D" id="1.10.287.130">
    <property type="match status" value="1"/>
</dbReference>
<dbReference type="KEGG" id="chyd:H4K34_00450"/>
<evidence type="ECO:0000256" key="1">
    <source>
        <dbReference type="ARBA" id="ARBA00000085"/>
    </source>
</evidence>
<evidence type="ECO:0000313" key="9">
    <source>
        <dbReference type="EMBL" id="QNR24340.1"/>
    </source>
</evidence>
<gene>
    <name evidence="9" type="ORF">H4K34_00450</name>
</gene>
<dbReference type="PANTHER" id="PTHR43711">
    <property type="entry name" value="TWO-COMPONENT HISTIDINE KINASE"/>
    <property type="match status" value="1"/>
</dbReference>
<dbReference type="EMBL" id="CP060139">
    <property type="protein sequence ID" value="QNR24340.1"/>
    <property type="molecule type" value="Genomic_DNA"/>
</dbReference>
<keyword evidence="5 9" id="KW-0418">Kinase</keyword>
<evidence type="ECO:0000256" key="4">
    <source>
        <dbReference type="ARBA" id="ARBA00022679"/>
    </source>
</evidence>
<dbReference type="AlphaFoldDB" id="A0A7H0VF42"/>
<keyword evidence="7" id="KW-1133">Transmembrane helix</keyword>
<evidence type="ECO:0000259" key="8">
    <source>
        <dbReference type="PROSITE" id="PS50109"/>
    </source>
</evidence>
<organism evidence="9 10">
    <name type="scientific">Croceimicrobium hydrocarbonivorans</name>
    <dbReference type="NCBI Taxonomy" id="2761580"/>
    <lineage>
        <taxon>Bacteria</taxon>
        <taxon>Pseudomonadati</taxon>
        <taxon>Bacteroidota</taxon>
        <taxon>Flavobacteriia</taxon>
        <taxon>Flavobacteriales</taxon>
        <taxon>Owenweeksiaceae</taxon>
        <taxon>Croceimicrobium</taxon>
    </lineage>
</organism>
<evidence type="ECO:0000256" key="2">
    <source>
        <dbReference type="ARBA" id="ARBA00012438"/>
    </source>
</evidence>
<evidence type="ECO:0000256" key="6">
    <source>
        <dbReference type="ARBA" id="ARBA00023012"/>
    </source>
</evidence>
<dbReference type="InterPro" id="IPR005467">
    <property type="entry name" value="His_kinase_dom"/>
</dbReference>
<feature type="domain" description="Histidine kinase" evidence="8">
    <location>
        <begin position="341"/>
        <end position="558"/>
    </location>
</feature>
<dbReference type="Proteomes" id="UP000516305">
    <property type="component" value="Chromosome"/>
</dbReference>
<dbReference type="GO" id="GO:0000155">
    <property type="term" value="F:phosphorelay sensor kinase activity"/>
    <property type="evidence" value="ECO:0007669"/>
    <property type="project" value="InterPro"/>
</dbReference>
<sequence length="560" mass="63938">MVFRLQAQNAQPEQNPYTDSLKDLMYATLDRGHIDSSLEFNTALIRYYRDKGEDYEYVRQNINRAEILRMIGGREEALRVLESVEELCLSLPLSTVRSSFYNRKAAILHESKEHMAALDAVHESQRIDSLKGYKWRLSSNLMLEGALYRDLFEFEKARDVLLEAYELALAENDTDELSSAAYNLTLLSSRLGIYEDAVRYGRQYLSYGPHYEVSITYGDVIHIVAKAYEELQQFDSAFYYLDSVYGIRMRRMQQIIDDNADKYKVVNQLEKERLENSVLQSEQDQSHLQLLILFLAVIVAILLIHFANKQRLHYKKLNSKQEEFNRELQESLEFKNKLISIVAHDIRNPMASLKGLIHVYNEGLVEEQDLRHMMGGLEATVGNVDLLLENLLNWVRTQSESLQAYREEIQIRTLVHTAISEAQAQLKAKNIHVSLAEMGEGDVVMSDPNFVSFALRNVLSNAIKFSEENSTITISCSHSEDMDCLEIRDYGRGMNADTLERLRANSITRSGNGTGNEKGTGLGIGLSMEFLEKVGGMLEIDSELGEGTRVRICLPRIGNQ</sequence>
<protein>
    <recommendedName>
        <fullName evidence="2">histidine kinase</fullName>
        <ecNumber evidence="2">2.7.13.3</ecNumber>
    </recommendedName>
</protein>
<dbReference type="Pfam" id="PF02518">
    <property type="entry name" value="HATPase_c"/>
    <property type="match status" value="1"/>
</dbReference>
<feature type="transmembrane region" description="Helical" evidence="7">
    <location>
        <begin position="288"/>
        <end position="307"/>
    </location>
</feature>
<keyword evidence="7" id="KW-0472">Membrane</keyword>
<dbReference type="SMART" id="SM00387">
    <property type="entry name" value="HATPase_c"/>
    <property type="match status" value="1"/>
</dbReference>
<dbReference type="InterPro" id="IPR003594">
    <property type="entry name" value="HATPase_dom"/>
</dbReference>
<dbReference type="EC" id="2.7.13.3" evidence="2"/>
<evidence type="ECO:0000313" key="10">
    <source>
        <dbReference type="Proteomes" id="UP000516305"/>
    </source>
</evidence>
<dbReference type="SUPFAM" id="SSF55874">
    <property type="entry name" value="ATPase domain of HSP90 chaperone/DNA topoisomerase II/histidine kinase"/>
    <property type="match status" value="1"/>
</dbReference>
<dbReference type="SUPFAM" id="SSF47384">
    <property type="entry name" value="Homodimeric domain of signal transducing histidine kinase"/>
    <property type="match status" value="1"/>
</dbReference>
<keyword evidence="7" id="KW-0812">Transmembrane</keyword>
<dbReference type="Gene3D" id="3.30.565.10">
    <property type="entry name" value="Histidine kinase-like ATPase, C-terminal domain"/>
    <property type="match status" value="1"/>
</dbReference>
<evidence type="ECO:0000256" key="5">
    <source>
        <dbReference type="ARBA" id="ARBA00022777"/>
    </source>
</evidence>